<evidence type="ECO:0000313" key="2">
    <source>
        <dbReference type="EMBL" id="MBH5333623.1"/>
    </source>
</evidence>
<gene>
    <name evidence="2" type="ORF">IHE55_01890</name>
</gene>
<comment type="caution">
    <text evidence="2">The sequence shown here is derived from an EMBL/GenBank/DDBJ whole genome shotgun (WGS) entry which is preliminary data.</text>
</comment>
<organism evidence="2 3">
    <name type="scientific">Streptomyces pactum</name>
    <dbReference type="NCBI Taxonomy" id="68249"/>
    <lineage>
        <taxon>Bacteria</taxon>
        <taxon>Bacillati</taxon>
        <taxon>Actinomycetota</taxon>
        <taxon>Actinomycetes</taxon>
        <taxon>Kitasatosporales</taxon>
        <taxon>Streptomycetaceae</taxon>
        <taxon>Streptomyces</taxon>
    </lineage>
</organism>
<name>A0ABS0NEI9_9ACTN</name>
<dbReference type="EMBL" id="JACYXC010000001">
    <property type="protein sequence ID" value="MBH5333623.1"/>
    <property type="molecule type" value="Genomic_DNA"/>
</dbReference>
<reference evidence="2 3" key="1">
    <citation type="submission" date="2020-09" db="EMBL/GenBank/DDBJ databases">
        <title>Biosynthesis of the nuclear factor of activated T cells inhibitor NFAT-133 and its congeners in Streptomyces pactum.</title>
        <authorList>
            <person name="Zhou W."/>
            <person name="Posri P."/>
            <person name="Abugrain M.E."/>
            <person name="Weisberg A.J."/>
            <person name="Chang J.H."/>
            <person name="Mahmud T."/>
        </authorList>
    </citation>
    <scope>NUCLEOTIDE SEQUENCE [LARGE SCALE GENOMIC DNA]</scope>
    <source>
        <strain evidence="2 3">ATCC 27456</strain>
    </source>
</reference>
<feature type="signal peptide" evidence="1">
    <location>
        <begin position="1"/>
        <end position="27"/>
    </location>
</feature>
<evidence type="ECO:0000313" key="3">
    <source>
        <dbReference type="Proteomes" id="UP000807371"/>
    </source>
</evidence>
<evidence type="ECO:0008006" key="4">
    <source>
        <dbReference type="Google" id="ProtNLM"/>
    </source>
</evidence>
<protein>
    <recommendedName>
        <fullName evidence="4">Secreted protein</fullName>
    </recommendedName>
</protein>
<keyword evidence="1" id="KW-0732">Signal</keyword>
<sequence>MRQTKSFAVVAAATAAITFAGVGTATADTTATNGGMASATFVSYGDVITVTHYNYDPDFPYPSSWAEWYTDYGREDSCGPTNSSITCRPNVAEDHYIYIRVCTDYSLINPPICGDYKRSSTS</sequence>
<evidence type="ECO:0000256" key="1">
    <source>
        <dbReference type="SAM" id="SignalP"/>
    </source>
</evidence>
<accession>A0ABS0NEI9</accession>
<feature type="chain" id="PRO_5045047625" description="Secreted protein" evidence="1">
    <location>
        <begin position="28"/>
        <end position="122"/>
    </location>
</feature>
<dbReference type="Proteomes" id="UP000807371">
    <property type="component" value="Unassembled WGS sequence"/>
</dbReference>
<keyword evidence="3" id="KW-1185">Reference proteome</keyword>
<proteinExistence type="predicted"/>
<dbReference type="RefSeq" id="WP_197987415.1">
    <property type="nucleotide sequence ID" value="NZ_JACYXC010000001.1"/>
</dbReference>